<keyword evidence="1" id="KW-1133">Transmembrane helix</keyword>
<dbReference type="RefSeq" id="WP_150799213.1">
    <property type="nucleotide sequence ID" value="NZ_CABVHU010000009.1"/>
</dbReference>
<reference evidence="2 3" key="1">
    <citation type="submission" date="2019-09" db="EMBL/GenBank/DDBJ databases">
        <authorList>
            <person name="Chandra G."/>
            <person name="Truman W A."/>
        </authorList>
    </citation>
    <scope>NUCLEOTIDE SEQUENCE [LARGE SCALE GENOMIC DNA]</scope>
    <source>
        <strain evidence="2">PS833</strain>
    </source>
</reference>
<proteinExistence type="predicted"/>
<dbReference type="Proteomes" id="UP000409037">
    <property type="component" value="Unassembled WGS sequence"/>
</dbReference>
<keyword evidence="1" id="KW-0472">Membrane</keyword>
<evidence type="ECO:0000313" key="2">
    <source>
        <dbReference type="EMBL" id="VVO15688.1"/>
    </source>
</evidence>
<evidence type="ECO:0000313" key="3">
    <source>
        <dbReference type="Proteomes" id="UP000409037"/>
    </source>
</evidence>
<accession>A0A5E7U314</accession>
<gene>
    <name evidence="2" type="ORF">PS833_03796</name>
</gene>
<name>A0A5E7U314_PSEFL</name>
<evidence type="ECO:0000256" key="1">
    <source>
        <dbReference type="SAM" id="Phobius"/>
    </source>
</evidence>
<organism evidence="2 3">
    <name type="scientific">Pseudomonas fluorescens</name>
    <dbReference type="NCBI Taxonomy" id="294"/>
    <lineage>
        <taxon>Bacteria</taxon>
        <taxon>Pseudomonadati</taxon>
        <taxon>Pseudomonadota</taxon>
        <taxon>Gammaproteobacteria</taxon>
        <taxon>Pseudomonadales</taxon>
        <taxon>Pseudomonadaceae</taxon>
        <taxon>Pseudomonas</taxon>
    </lineage>
</organism>
<protein>
    <submittedName>
        <fullName evidence="2">Uncharacterized protein</fullName>
    </submittedName>
</protein>
<dbReference type="EMBL" id="CABVHU010000009">
    <property type="protein sequence ID" value="VVO15688.1"/>
    <property type="molecule type" value="Genomic_DNA"/>
</dbReference>
<dbReference type="AlphaFoldDB" id="A0A5E7U314"/>
<keyword evidence="1" id="KW-0812">Transmembrane</keyword>
<sequence>MAFAINLSLLILGTLGTLAAFGGETWRKTNDPLLRRITLRGWVALICIISTLGLGIYKERMNSDALAESIIARKNSEEDLRKSREQLQKVALELSNTRLKLSSLEPRILQAIVTTTTGIRRETDFATPHIQKNSQLVITSGKTNKPLVLYGGDFIDYNVFCRNSSDALYRTTDPSRSSNLILSVGNTQYKLGEHGKEMIIGKVGEEMTATVSNFGPPLNCDLKILVESADRTREAILLNPLLELIQEAKAEADK</sequence>
<feature type="transmembrane region" description="Helical" evidence="1">
    <location>
        <begin position="38"/>
        <end position="57"/>
    </location>
</feature>